<feature type="compositionally biased region" description="Low complexity" evidence="5">
    <location>
        <begin position="130"/>
        <end position="148"/>
    </location>
</feature>
<feature type="region of interest" description="Disordered" evidence="5">
    <location>
        <begin position="761"/>
        <end position="786"/>
    </location>
</feature>
<feature type="compositionally biased region" description="Basic and acidic residues" evidence="5">
    <location>
        <begin position="455"/>
        <end position="469"/>
    </location>
</feature>
<dbReference type="GO" id="GO:0008270">
    <property type="term" value="F:zinc ion binding"/>
    <property type="evidence" value="ECO:0007669"/>
    <property type="project" value="UniProtKB-KW"/>
</dbReference>
<accession>A0A6H5IP40</accession>
<gene>
    <name evidence="7" type="ORF">TBRA_LOCUS9347</name>
</gene>
<feature type="region of interest" description="Disordered" evidence="5">
    <location>
        <begin position="430"/>
        <end position="478"/>
    </location>
</feature>
<sequence>MKRIFLGANDEIQPKTMLSIRSCRTGPGTALVSASATISVEVPKKSLVWQHFVELDGGNVQCTICNNKVQVSGNTSNLHTHLSRHHNIVMPKNTNERKHELVPPARQPPPSAEVAAETTTAWLQPPTLHRSTTATSSRSTQQTDDATSLVDRQSSAELVYVKTRFCLNYIPHYLFVQLHGYETRSRCEFSTRGQKGGNDKNLLKSIFIDIASVSVNLYIDLGLARIRKPRIAAAWTPSARLQWLMFIFFSARELDVKSKSRRAPRIGAVSQPRWDRRHFSATTQAAAPTTAASAAPSRAVRAALYKPARWAAARIRSWALALSTSPGPSGEVRHSYLESPRPKRRVLSRVPGVYTNLSHFQSQGCWLDRDKSFNKELIRFFTKQFFYFLLPSKSPRPFYIKKLHQRPLGGAAPTPTSHVCPPALKVSATSSLSHSTSVAQRVQPGPSGRSSPTRPTRDRQRLGDYEGSKTKHKLGPEGNCKRVYSDNEAFKEDISSTASEVVYSDTQHLPGEMLKTSTPNKLAAAQGVVVRAVAVVQGVLQVLLLELSLCVTMIATVIAVQNHWMRAWSYLLERHIQQDTEPDPAQDGQLSTLRKEFLLVTSRKLQENITLRTGDCDITSVPFIRYLGVYIDERQRFYQHLLAVTKSLRWRALCSVCCPMLGALGASNAGSMSVLSTWFFFTMFRRGRMLVRRGCRKETEMVWGRTPEPRGHQRHQGQPSDRLLEGSRSDELMSTCGLTQWTMSLRNEELTTIVTRPQARAALWPGRSPRTADDKNPPAQPQSLRGCPGQAAIWVHGGIPVQERPVRVHPYFAWARIGGIFFFQRLRSTKTL</sequence>
<dbReference type="SUPFAM" id="SSF57667">
    <property type="entry name" value="beta-beta-alpha zinc fingers"/>
    <property type="match status" value="1"/>
</dbReference>
<evidence type="ECO:0000256" key="4">
    <source>
        <dbReference type="PROSITE-ProRule" id="PRU00027"/>
    </source>
</evidence>
<dbReference type="Proteomes" id="UP000479190">
    <property type="component" value="Unassembled WGS sequence"/>
</dbReference>
<evidence type="ECO:0000256" key="5">
    <source>
        <dbReference type="SAM" id="MobiDB-lite"/>
    </source>
</evidence>
<reference evidence="7 8" key="1">
    <citation type="submission" date="2020-02" db="EMBL/GenBank/DDBJ databases">
        <authorList>
            <person name="Ferguson B K."/>
        </authorList>
    </citation>
    <scope>NUCLEOTIDE SEQUENCE [LARGE SCALE GENOMIC DNA]</scope>
</reference>
<feature type="compositionally biased region" description="Low complexity" evidence="5">
    <location>
        <begin position="430"/>
        <end position="454"/>
    </location>
</feature>
<dbReference type="Pfam" id="PF02892">
    <property type="entry name" value="zf-BED"/>
    <property type="match status" value="1"/>
</dbReference>
<dbReference type="SMART" id="SM00614">
    <property type="entry name" value="ZnF_BED"/>
    <property type="match status" value="1"/>
</dbReference>
<keyword evidence="2 4" id="KW-0863">Zinc-finger</keyword>
<proteinExistence type="predicted"/>
<keyword evidence="8" id="KW-1185">Reference proteome</keyword>
<feature type="region of interest" description="Disordered" evidence="5">
    <location>
        <begin position="703"/>
        <end position="728"/>
    </location>
</feature>
<dbReference type="InterPro" id="IPR003656">
    <property type="entry name" value="Znf_BED"/>
</dbReference>
<dbReference type="OrthoDB" id="1607513at2759"/>
<dbReference type="PROSITE" id="PS50808">
    <property type="entry name" value="ZF_BED"/>
    <property type="match status" value="1"/>
</dbReference>
<organism evidence="7 8">
    <name type="scientific">Trichogramma brassicae</name>
    <dbReference type="NCBI Taxonomy" id="86971"/>
    <lineage>
        <taxon>Eukaryota</taxon>
        <taxon>Metazoa</taxon>
        <taxon>Ecdysozoa</taxon>
        <taxon>Arthropoda</taxon>
        <taxon>Hexapoda</taxon>
        <taxon>Insecta</taxon>
        <taxon>Pterygota</taxon>
        <taxon>Neoptera</taxon>
        <taxon>Endopterygota</taxon>
        <taxon>Hymenoptera</taxon>
        <taxon>Apocrita</taxon>
        <taxon>Proctotrupomorpha</taxon>
        <taxon>Chalcidoidea</taxon>
        <taxon>Trichogrammatidae</taxon>
        <taxon>Trichogramma</taxon>
    </lineage>
</organism>
<feature type="region of interest" description="Disordered" evidence="5">
    <location>
        <begin position="126"/>
        <end position="148"/>
    </location>
</feature>
<dbReference type="InterPro" id="IPR036236">
    <property type="entry name" value="Znf_C2H2_sf"/>
</dbReference>
<evidence type="ECO:0000256" key="3">
    <source>
        <dbReference type="ARBA" id="ARBA00022833"/>
    </source>
</evidence>
<keyword evidence="3" id="KW-0862">Zinc</keyword>
<evidence type="ECO:0000259" key="6">
    <source>
        <dbReference type="PROSITE" id="PS50808"/>
    </source>
</evidence>
<keyword evidence="1" id="KW-0479">Metal-binding</keyword>
<dbReference type="AlphaFoldDB" id="A0A6H5IP40"/>
<name>A0A6H5IP40_9HYME</name>
<dbReference type="GO" id="GO:0003677">
    <property type="term" value="F:DNA binding"/>
    <property type="evidence" value="ECO:0007669"/>
    <property type="project" value="InterPro"/>
</dbReference>
<feature type="domain" description="BED-type" evidence="6">
    <location>
        <begin position="43"/>
        <end position="93"/>
    </location>
</feature>
<evidence type="ECO:0000256" key="1">
    <source>
        <dbReference type="ARBA" id="ARBA00022723"/>
    </source>
</evidence>
<dbReference type="EMBL" id="CADCXV010000859">
    <property type="protein sequence ID" value="CAB0037520.1"/>
    <property type="molecule type" value="Genomic_DNA"/>
</dbReference>
<evidence type="ECO:0000256" key="2">
    <source>
        <dbReference type="ARBA" id="ARBA00022771"/>
    </source>
</evidence>
<evidence type="ECO:0000313" key="7">
    <source>
        <dbReference type="EMBL" id="CAB0037520.1"/>
    </source>
</evidence>
<evidence type="ECO:0000313" key="8">
    <source>
        <dbReference type="Proteomes" id="UP000479190"/>
    </source>
</evidence>
<protein>
    <recommendedName>
        <fullName evidence="6">BED-type domain-containing protein</fullName>
    </recommendedName>
</protein>